<dbReference type="InterPro" id="IPR050344">
    <property type="entry name" value="Peptidase_M1_aminopeptidases"/>
</dbReference>
<evidence type="ECO:0000256" key="8">
    <source>
        <dbReference type="ARBA" id="ARBA00022833"/>
    </source>
</evidence>
<dbReference type="Pfam" id="PF11838">
    <property type="entry name" value="ERAP1_C"/>
    <property type="match status" value="1"/>
</dbReference>
<dbReference type="Pfam" id="PF17900">
    <property type="entry name" value="Peptidase_M1_N"/>
    <property type="match status" value="1"/>
</dbReference>
<dbReference type="SUPFAM" id="SSF63737">
    <property type="entry name" value="Leukotriene A4 hydrolase N-terminal domain"/>
    <property type="match status" value="1"/>
</dbReference>
<evidence type="ECO:0000256" key="11">
    <source>
        <dbReference type="PIRSR" id="PIRSR634016-3"/>
    </source>
</evidence>
<evidence type="ECO:0000256" key="13">
    <source>
        <dbReference type="RuleBase" id="RU364040"/>
    </source>
</evidence>
<evidence type="ECO:0000256" key="7">
    <source>
        <dbReference type="ARBA" id="ARBA00022801"/>
    </source>
</evidence>
<proteinExistence type="inferred from homology"/>
<feature type="domain" description="Aminopeptidase N-like N-terminal" evidence="16">
    <location>
        <begin position="13"/>
        <end position="183"/>
    </location>
</feature>
<keyword evidence="5 13" id="KW-0645">Protease</keyword>
<evidence type="ECO:0000259" key="15">
    <source>
        <dbReference type="Pfam" id="PF11838"/>
    </source>
</evidence>
<dbReference type="EC" id="3.4.11.-" evidence="13"/>
<evidence type="ECO:0000256" key="9">
    <source>
        <dbReference type="ARBA" id="ARBA00023049"/>
    </source>
</evidence>
<dbReference type="eggNOG" id="COG0308">
    <property type="taxonomic scope" value="Bacteria"/>
</dbReference>
<dbReference type="InterPro" id="IPR014782">
    <property type="entry name" value="Peptidase_M1_dom"/>
</dbReference>
<dbReference type="CDD" id="cd09601">
    <property type="entry name" value="M1_APN-Q_like"/>
    <property type="match status" value="1"/>
</dbReference>
<dbReference type="InterPro" id="IPR027268">
    <property type="entry name" value="Peptidase_M4/M1_CTD_sf"/>
</dbReference>
<evidence type="ECO:0000313" key="18">
    <source>
        <dbReference type="Proteomes" id="UP000032287"/>
    </source>
</evidence>
<dbReference type="Gene3D" id="2.60.40.1910">
    <property type="match status" value="1"/>
</dbReference>
<dbReference type="Gene3D" id="1.25.50.20">
    <property type="match status" value="1"/>
</dbReference>
<dbReference type="InterPro" id="IPR042097">
    <property type="entry name" value="Aminopeptidase_N-like_N_sf"/>
</dbReference>
<dbReference type="STRING" id="137591.AO080_01010"/>
<dbReference type="GO" id="GO:0016020">
    <property type="term" value="C:membrane"/>
    <property type="evidence" value="ECO:0007669"/>
    <property type="project" value="TreeGrafter"/>
</dbReference>
<evidence type="ECO:0000256" key="6">
    <source>
        <dbReference type="ARBA" id="ARBA00022723"/>
    </source>
</evidence>
<comment type="cofactor">
    <cofactor evidence="11 13">
        <name>Zn(2+)</name>
        <dbReference type="ChEBI" id="CHEBI:29105"/>
    </cofactor>
    <text evidence="11 13">Binds 1 zinc ion per subunit.</text>
</comment>
<dbReference type="AlphaFoldDB" id="A0A0D1K916"/>
<keyword evidence="7 13" id="KW-0378">Hydrolase</keyword>
<protein>
    <recommendedName>
        <fullName evidence="13">Aminopeptidase</fullName>
        <ecNumber evidence="13">3.4.11.-</ecNumber>
    </recommendedName>
</protein>
<evidence type="ECO:0000256" key="1">
    <source>
        <dbReference type="ARBA" id="ARBA00000098"/>
    </source>
</evidence>
<evidence type="ECO:0000256" key="4">
    <source>
        <dbReference type="ARBA" id="ARBA00022438"/>
    </source>
</evidence>
<dbReference type="SUPFAM" id="SSF55486">
    <property type="entry name" value="Metalloproteases ('zincins'), catalytic domain"/>
    <property type="match status" value="1"/>
</dbReference>
<keyword evidence="6 11" id="KW-0479">Metal-binding</keyword>
<feature type="binding site" evidence="11">
    <location>
        <position position="291"/>
    </location>
    <ligand>
        <name>Zn(2+)</name>
        <dbReference type="ChEBI" id="CHEBI:29105"/>
        <note>catalytic</note>
    </ligand>
</feature>
<dbReference type="GO" id="GO:0043171">
    <property type="term" value="P:peptide catabolic process"/>
    <property type="evidence" value="ECO:0007669"/>
    <property type="project" value="TreeGrafter"/>
</dbReference>
<reference evidence="17 18" key="1">
    <citation type="journal article" date="2015" name="Microbiology (Mosc.)">
        <title>Genomics of the Weissella cibaria species with an examination of its metabolic traits.</title>
        <authorList>
            <person name="Lynch K.M."/>
            <person name="Lucid A."/>
            <person name="Arendt E.K."/>
            <person name="Sleator R.D."/>
            <person name="Lucey B."/>
            <person name="Coffey A."/>
        </authorList>
    </citation>
    <scope>NUCLEOTIDE SEQUENCE [LARGE SCALE GENOMIC DNA]</scope>
    <source>
        <strain evidence="17 18">MG1</strain>
    </source>
</reference>
<dbReference type="PATRIC" id="fig|137591.25.peg.608"/>
<evidence type="ECO:0000256" key="12">
    <source>
        <dbReference type="PIRSR" id="PIRSR634016-4"/>
    </source>
</evidence>
<evidence type="ECO:0000256" key="10">
    <source>
        <dbReference type="PIRSR" id="PIRSR634016-1"/>
    </source>
</evidence>
<keyword evidence="4 13" id="KW-0031">Aminopeptidase</keyword>
<comment type="similarity">
    <text evidence="2 13">Belongs to the peptidase M1 family.</text>
</comment>
<feature type="domain" description="Peptidase M1 membrane alanine aminopeptidase" evidence="14">
    <location>
        <begin position="219"/>
        <end position="437"/>
    </location>
</feature>
<dbReference type="PANTHER" id="PTHR11533">
    <property type="entry name" value="PROTEASE M1 ZINC METALLOPROTEASE"/>
    <property type="match status" value="1"/>
</dbReference>
<feature type="active site" description="Proton acceptor" evidence="10">
    <location>
        <position position="292"/>
    </location>
</feature>
<dbReference type="GO" id="GO:0005737">
    <property type="term" value="C:cytoplasm"/>
    <property type="evidence" value="ECO:0007669"/>
    <property type="project" value="TreeGrafter"/>
</dbReference>
<feature type="site" description="Transition state stabilizer" evidence="12">
    <location>
        <position position="378"/>
    </location>
</feature>
<keyword evidence="8 11" id="KW-0862">Zinc</keyword>
<dbReference type="GO" id="GO:0008270">
    <property type="term" value="F:zinc ion binding"/>
    <property type="evidence" value="ECO:0007669"/>
    <property type="project" value="UniProtKB-UniRule"/>
</dbReference>
<dbReference type="PANTHER" id="PTHR11533:SF174">
    <property type="entry name" value="PUROMYCIN-SENSITIVE AMINOPEPTIDASE-RELATED"/>
    <property type="match status" value="1"/>
</dbReference>
<comment type="subunit">
    <text evidence="3">Monomer.</text>
</comment>
<comment type="caution">
    <text evidence="17">The sequence shown here is derived from an EMBL/GenBank/DDBJ whole genome shotgun (WGS) entry which is preliminary data.</text>
</comment>
<keyword evidence="9 13" id="KW-0482">Metalloprotease</keyword>
<dbReference type="GO" id="GO:0005615">
    <property type="term" value="C:extracellular space"/>
    <property type="evidence" value="ECO:0007669"/>
    <property type="project" value="TreeGrafter"/>
</dbReference>
<dbReference type="InterPro" id="IPR034016">
    <property type="entry name" value="M1_APN-typ"/>
</dbReference>
<dbReference type="EMBL" id="JWHU01000007">
    <property type="protein sequence ID" value="KIU21554.1"/>
    <property type="molecule type" value="Genomic_DNA"/>
</dbReference>
<evidence type="ECO:0000256" key="3">
    <source>
        <dbReference type="ARBA" id="ARBA00011245"/>
    </source>
</evidence>
<comment type="catalytic activity">
    <reaction evidence="1">
        <text>Release of an N-terminal amino acid, Xaa-|-Yaa- from a peptide, amide or arylamide. Xaa is preferably Ala, but may be most amino acids including Pro (slow action). When a terminal hydrophobic residue is followed by a prolyl residue, the two may be released as an intact Xaa-Pro dipeptide.</text>
        <dbReference type="EC" id="3.4.11.2"/>
    </reaction>
</comment>
<accession>A0A0D1K916</accession>
<dbReference type="Pfam" id="PF01433">
    <property type="entry name" value="Peptidase_M1"/>
    <property type="match status" value="1"/>
</dbReference>
<evidence type="ECO:0000259" key="16">
    <source>
        <dbReference type="Pfam" id="PF17900"/>
    </source>
</evidence>
<sequence>MTAENEHFYETFQPSHYDLYLDVNRGSKLITGRTTISGEAKALAIAIHQKYLTIDAVTDEAGEALSYTVDNEHEAIRVQLREVGPTALTITYTAPLTDTMMGIYPSYYEVQGEKKQIVGTQFETTFARQAFPSIDEPEAKATFDLALKFDEQPGETVLANMPEIREADGVHYFATTVRMSTYLVAFAFGDLQSKTTRTTSGVEVGVFATKAHKANELDFALDIAKRSIEFYEDFYQTPYPLPHSWQLALPDFSAGAMENWGLVTYREAYLTVDPDNTPLRRKQVVATVVAHELAHQWFGDLVTMKWWDDLWLNESFANMMEYVAIDAIEPDWHIWELFQTSDAPAALSRDATDGVQSVHVQVEDPAEIDSLFDGAIVYAKGARMLVMVRALLGDEALRKGLKAYFDAHKYGNATGADLWQALGEASGLEVGAIMNSWLEQPGYPVVTATVVDGQLTLSQQQFFIGAGEDKGRQWQIPLNSNYAAVPELLTDQQIVVGDYQQLRAESGQPFQLNVGNNSHFIVKYDETLLADILRGANSLSTISQLQLLQDQRLLSEGGLTSYATVVPLLQTFANSEHVVVTTALYQVANNLKKFVTPDSEEARQLQVFFDGLSRQQVARLGWQAQVGETSDDAITRPLVLRAALYAENADAIATAHQLFVDQQADLAALPAEVRGLVLQNEVENFGSEALFDQLLQAYVASSDANYKSDIQVALTQTTDPALITKLVGKFEDANIIKPQDLRAWYRGVLANERGQQAAWDWIRAEWQWLDDTVGGDMEFTTYITVTAGIFQTTERLAEFKAFFEPKLPTPGLTREITMDIKVIETRVALVAAEKEAVNAAIQEANK</sequence>
<evidence type="ECO:0000259" key="14">
    <source>
        <dbReference type="Pfam" id="PF01433"/>
    </source>
</evidence>
<feature type="binding site" evidence="11">
    <location>
        <position position="314"/>
    </location>
    <ligand>
        <name>Zn(2+)</name>
        <dbReference type="ChEBI" id="CHEBI:29105"/>
        <note>catalytic</note>
    </ligand>
</feature>
<gene>
    <name evidence="17" type="primary">pepN</name>
    <name evidence="17" type="ORF">QX99_00625</name>
</gene>
<name>A0A0D1K916_9LACO</name>
<evidence type="ECO:0000313" key="17">
    <source>
        <dbReference type="EMBL" id="KIU21554.1"/>
    </source>
</evidence>
<dbReference type="MEROPS" id="M01.002"/>
<dbReference type="PRINTS" id="PR00756">
    <property type="entry name" value="ALADIPTASE"/>
</dbReference>
<dbReference type="InterPro" id="IPR024571">
    <property type="entry name" value="ERAP1-like_C_dom"/>
</dbReference>
<dbReference type="Proteomes" id="UP000032287">
    <property type="component" value="Unassembled WGS sequence"/>
</dbReference>
<organism evidence="17 18">
    <name type="scientific">Weissella cibaria</name>
    <dbReference type="NCBI Taxonomy" id="137591"/>
    <lineage>
        <taxon>Bacteria</taxon>
        <taxon>Bacillati</taxon>
        <taxon>Bacillota</taxon>
        <taxon>Bacilli</taxon>
        <taxon>Lactobacillales</taxon>
        <taxon>Lactobacillaceae</taxon>
        <taxon>Weissella</taxon>
    </lineage>
</organism>
<evidence type="ECO:0000256" key="2">
    <source>
        <dbReference type="ARBA" id="ARBA00010136"/>
    </source>
</evidence>
<dbReference type="Gene3D" id="1.10.390.10">
    <property type="entry name" value="Neutral Protease Domain 2"/>
    <property type="match status" value="1"/>
</dbReference>
<feature type="domain" description="ERAP1-like C-terminal" evidence="15">
    <location>
        <begin position="512"/>
        <end position="823"/>
    </location>
</feature>
<dbReference type="InterPro" id="IPR045357">
    <property type="entry name" value="Aminopeptidase_N-like_N"/>
</dbReference>
<dbReference type="GO" id="GO:0042277">
    <property type="term" value="F:peptide binding"/>
    <property type="evidence" value="ECO:0007669"/>
    <property type="project" value="TreeGrafter"/>
</dbReference>
<dbReference type="GO" id="GO:0016285">
    <property type="term" value="F:alanyl aminopeptidase activity"/>
    <property type="evidence" value="ECO:0007669"/>
    <property type="project" value="UniProtKB-EC"/>
</dbReference>
<dbReference type="Gene3D" id="2.60.40.1730">
    <property type="entry name" value="tricorn interacting facor f3 domain"/>
    <property type="match status" value="1"/>
</dbReference>
<feature type="binding site" evidence="11">
    <location>
        <position position="295"/>
    </location>
    <ligand>
        <name>Zn(2+)</name>
        <dbReference type="ChEBI" id="CHEBI:29105"/>
        <note>catalytic</note>
    </ligand>
</feature>
<dbReference type="GO" id="GO:0070006">
    <property type="term" value="F:metalloaminopeptidase activity"/>
    <property type="evidence" value="ECO:0007669"/>
    <property type="project" value="TreeGrafter"/>
</dbReference>
<keyword evidence="18" id="KW-1185">Reference proteome</keyword>
<dbReference type="RefSeq" id="WP_043710873.1">
    <property type="nucleotide sequence ID" value="NZ_JALOCT010000007.1"/>
</dbReference>
<dbReference type="InterPro" id="IPR001930">
    <property type="entry name" value="Peptidase_M1"/>
</dbReference>
<evidence type="ECO:0000256" key="5">
    <source>
        <dbReference type="ARBA" id="ARBA00022670"/>
    </source>
</evidence>
<dbReference type="FunFam" id="1.10.390.10:FF:000013">
    <property type="entry name" value="Aminopeptidase N"/>
    <property type="match status" value="1"/>
</dbReference>
<dbReference type="GO" id="GO:0006508">
    <property type="term" value="P:proteolysis"/>
    <property type="evidence" value="ECO:0007669"/>
    <property type="project" value="UniProtKB-KW"/>
</dbReference>